<dbReference type="AlphaFoldDB" id="A0A919KA94"/>
<dbReference type="EMBL" id="BOMV01000107">
    <property type="protein sequence ID" value="GIF01623.1"/>
    <property type="molecule type" value="Genomic_DNA"/>
</dbReference>
<accession>A0A919KA94</accession>
<dbReference type="Proteomes" id="UP000636960">
    <property type="component" value="Unassembled WGS sequence"/>
</dbReference>
<evidence type="ECO:0000313" key="1">
    <source>
        <dbReference type="EMBL" id="GIF01623.1"/>
    </source>
</evidence>
<name>A0A919KA94_9ACTN</name>
<keyword evidence="2" id="KW-1185">Reference proteome</keyword>
<sequence length="116" mass="12683">MNLLSGLRAGWYGIVAPYPPPPTCATDPDHQAGGSPGLWAVRWDWPDGTHEFIGLQRDEAAAAVVWSGQVLRWRRCPCRPRMSVVAISGHDFWLHARHRRGCMAPDCPVAAGVVAS</sequence>
<organism evidence="1 2">
    <name type="scientific">Paractinoplanes rishiriensis</name>
    <dbReference type="NCBI Taxonomy" id="1050105"/>
    <lineage>
        <taxon>Bacteria</taxon>
        <taxon>Bacillati</taxon>
        <taxon>Actinomycetota</taxon>
        <taxon>Actinomycetes</taxon>
        <taxon>Micromonosporales</taxon>
        <taxon>Micromonosporaceae</taxon>
        <taxon>Paractinoplanes</taxon>
    </lineage>
</organism>
<reference evidence="1" key="1">
    <citation type="submission" date="2021-01" db="EMBL/GenBank/DDBJ databases">
        <title>Whole genome shotgun sequence of Actinoplanes rishiriensis NBRC 108556.</title>
        <authorList>
            <person name="Komaki H."/>
            <person name="Tamura T."/>
        </authorList>
    </citation>
    <scope>NUCLEOTIDE SEQUENCE</scope>
    <source>
        <strain evidence="1">NBRC 108556</strain>
    </source>
</reference>
<dbReference type="RefSeq" id="WP_203790432.1">
    <property type="nucleotide sequence ID" value="NZ_BOMV01000107.1"/>
</dbReference>
<evidence type="ECO:0000313" key="2">
    <source>
        <dbReference type="Proteomes" id="UP000636960"/>
    </source>
</evidence>
<protein>
    <submittedName>
        <fullName evidence="1">Uncharacterized protein</fullName>
    </submittedName>
</protein>
<proteinExistence type="predicted"/>
<gene>
    <name evidence="1" type="ORF">Ari01nite_90870</name>
</gene>
<comment type="caution">
    <text evidence="1">The sequence shown here is derived from an EMBL/GenBank/DDBJ whole genome shotgun (WGS) entry which is preliminary data.</text>
</comment>